<evidence type="ECO:0000313" key="3">
    <source>
        <dbReference type="Proteomes" id="UP000298714"/>
    </source>
</evidence>
<feature type="region of interest" description="Disordered" evidence="1">
    <location>
        <begin position="50"/>
        <end position="73"/>
    </location>
</feature>
<dbReference type="Proteomes" id="UP000298714">
    <property type="component" value="Chromosome"/>
</dbReference>
<feature type="compositionally biased region" description="Polar residues" evidence="1">
    <location>
        <begin position="50"/>
        <end position="67"/>
    </location>
</feature>
<name>A0A4D7C9I1_9SPHN</name>
<protein>
    <submittedName>
        <fullName evidence="2">Uncharacterized protein</fullName>
    </submittedName>
</protein>
<reference evidence="3" key="1">
    <citation type="submission" date="2019-04" db="EMBL/GenBank/DDBJ databases">
        <title>Complete genome sequence of Sphingomonas sp. W1-2-3.</title>
        <authorList>
            <person name="Im W.T."/>
        </authorList>
    </citation>
    <scope>NUCLEOTIDE SEQUENCE [LARGE SCALE GENOMIC DNA]</scope>
    <source>
        <strain evidence="3">W1-2-3</strain>
    </source>
</reference>
<dbReference type="KEGG" id="hgn:E6W36_08575"/>
<proteinExistence type="predicted"/>
<evidence type="ECO:0000313" key="2">
    <source>
        <dbReference type="EMBL" id="QCI79577.1"/>
    </source>
</evidence>
<dbReference type="AlphaFoldDB" id="A0A4D7C9I1"/>
<organism evidence="2 3">
    <name type="scientific">Hankyongella ginsenosidimutans</name>
    <dbReference type="NCBI Taxonomy" id="1763828"/>
    <lineage>
        <taxon>Bacteria</taxon>
        <taxon>Pseudomonadati</taxon>
        <taxon>Pseudomonadota</taxon>
        <taxon>Alphaproteobacteria</taxon>
        <taxon>Sphingomonadales</taxon>
        <taxon>Sphingomonadaceae</taxon>
        <taxon>Hankyongella</taxon>
    </lineage>
</organism>
<sequence>MQVFRLLEGSMKGKLNALVLGGLVALAPVTAFANAVFDQLFVSDGANGIASDSGNGFPSMKSPTISRLAQRRS</sequence>
<evidence type="ECO:0000256" key="1">
    <source>
        <dbReference type="SAM" id="MobiDB-lite"/>
    </source>
</evidence>
<keyword evidence="3" id="KW-1185">Reference proteome</keyword>
<dbReference type="EMBL" id="CP039704">
    <property type="protein sequence ID" value="QCI79577.1"/>
    <property type="molecule type" value="Genomic_DNA"/>
</dbReference>
<dbReference type="RefSeq" id="WP_222872382.1">
    <property type="nucleotide sequence ID" value="NZ_CP039704.1"/>
</dbReference>
<gene>
    <name evidence="2" type="ORF">E6W36_08575</name>
</gene>
<accession>A0A4D7C9I1</accession>